<dbReference type="STRING" id="28136.SAMN02745202_00796"/>
<dbReference type="CDD" id="cd03408">
    <property type="entry name" value="SPFH_like_u1"/>
    <property type="match status" value="1"/>
</dbReference>
<keyword evidence="3" id="KW-0645">Protease</keyword>
<dbReference type="Pfam" id="PF09851">
    <property type="entry name" value="SHOCT"/>
    <property type="match status" value="1"/>
</dbReference>
<dbReference type="GO" id="GO:0006508">
    <property type="term" value="P:proteolysis"/>
    <property type="evidence" value="ECO:0007669"/>
    <property type="project" value="UniProtKB-KW"/>
</dbReference>
<dbReference type="Pfam" id="PF13421">
    <property type="entry name" value="Band_7_1"/>
    <property type="match status" value="1"/>
</dbReference>
<name>A0A1T4MNE1_9BACT</name>
<feature type="domain" description="SHOCT" evidence="1">
    <location>
        <begin position="325"/>
        <end position="351"/>
    </location>
</feature>
<dbReference type="GO" id="GO:0008233">
    <property type="term" value="F:peptidase activity"/>
    <property type="evidence" value="ECO:0007669"/>
    <property type="project" value="UniProtKB-KW"/>
</dbReference>
<dbReference type="eggNOG" id="COG4260">
    <property type="taxonomic scope" value="Bacteria"/>
</dbReference>
<dbReference type="Proteomes" id="UP000190065">
    <property type="component" value="Unassembled WGS sequence"/>
</dbReference>
<proteinExistence type="predicted"/>
<dbReference type="AlphaFoldDB" id="A0A1T4MNE1"/>
<dbReference type="EMBL" id="FUXK01000007">
    <property type="protein sequence ID" value="SJZ68630.1"/>
    <property type="molecule type" value="Genomic_DNA"/>
</dbReference>
<dbReference type="InterPro" id="IPR033880">
    <property type="entry name" value="SPFH_YdjI"/>
</dbReference>
<gene>
    <name evidence="3" type="ORF">SAMN02745202_00796</name>
</gene>
<protein>
    <submittedName>
        <fullName evidence="3">Membrane protease subunit, stomatin/prohibitin family, contains C-terminal Zn-ribbon domain</fullName>
    </submittedName>
</protein>
<feature type="domain" description="SPFH" evidence="2">
    <location>
        <begin position="49"/>
        <end position="254"/>
    </location>
</feature>
<sequence length="354" mass="39154">MADCQQHTTSISKPNTIAMNIKNLFRKQLRLVIEWKEQNMSILFHQLNTPTDEIKNASQLIVAPGQGCLVVYDGKPREVLTAPGIYPLQTDNHPFITTLLNLAQQAESEHKMRFYFFRTAELVNVLWGTASPVKYEEPHYHFPVALGACGNFSVKIDDAATMFCTLLGTVSDYTAQDVQTLVSSRIVAPLTSYLAAKAYPYTEIDSHLLDISLVLKARTAEELQRLGLTLTDFRIDAATFDTETMARINSIAAMTAEKQAAQEVDLDYVGMQKLAALRDAARNEGGLAGAGLQLGAGVQLAKDVFSDVRSNAAATPPQETDAGTRLQKLKKLRADELISEEEYQQKKQEILSQL</sequence>
<keyword evidence="3" id="KW-0378">Hydrolase</keyword>
<evidence type="ECO:0000259" key="1">
    <source>
        <dbReference type="Pfam" id="PF09851"/>
    </source>
</evidence>
<dbReference type="PANTHER" id="PTHR37826">
    <property type="entry name" value="FLOTILLIN BAND_7_5 DOMAIN PROTEIN"/>
    <property type="match status" value="1"/>
</dbReference>
<dbReference type="InterPro" id="IPR018649">
    <property type="entry name" value="SHOCT"/>
</dbReference>
<evidence type="ECO:0000313" key="4">
    <source>
        <dbReference type="Proteomes" id="UP000190065"/>
    </source>
</evidence>
<evidence type="ECO:0000313" key="3">
    <source>
        <dbReference type="EMBL" id="SJZ68630.1"/>
    </source>
</evidence>
<accession>A0A1T4MNE1</accession>
<reference evidence="3 4" key="1">
    <citation type="submission" date="2017-02" db="EMBL/GenBank/DDBJ databases">
        <authorList>
            <person name="Peterson S.W."/>
        </authorList>
    </citation>
    <scope>NUCLEOTIDE SEQUENCE [LARGE SCALE GENOMIC DNA]</scope>
    <source>
        <strain evidence="3 4">ATCC 43324</strain>
    </source>
</reference>
<dbReference type="PANTHER" id="PTHR37826:SF2">
    <property type="entry name" value="ZINC-RIBBON DOMAIN-CONTAINING PROTEIN"/>
    <property type="match status" value="1"/>
</dbReference>
<evidence type="ECO:0000259" key="2">
    <source>
        <dbReference type="Pfam" id="PF13421"/>
    </source>
</evidence>
<organism evidence="3 4">
    <name type="scientific">Segatella oulorum</name>
    <dbReference type="NCBI Taxonomy" id="28136"/>
    <lineage>
        <taxon>Bacteria</taxon>
        <taxon>Pseudomonadati</taxon>
        <taxon>Bacteroidota</taxon>
        <taxon>Bacteroidia</taxon>
        <taxon>Bacteroidales</taxon>
        <taxon>Prevotellaceae</taxon>
        <taxon>Segatella</taxon>
    </lineage>
</organism>